<dbReference type="Gene3D" id="3.40.720.10">
    <property type="entry name" value="Alkaline Phosphatase, subunit A"/>
    <property type="match status" value="1"/>
</dbReference>
<evidence type="ECO:0000256" key="2">
    <source>
        <dbReference type="ARBA" id="ARBA00022801"/>
    </source>
</evidence>
<dbReference type="Gene3D" id="3.30.1120.10">
    <property type="match status" value="1"/>
</dbReference>
<reference evidence="5" key="1">
    <citation type="submission" date="2019-03" db="EMBL/GenBank/DDBJ databases">
        <title>Flavobacterium sp.</title>
        <authorList>
            <person name="Kim H."/>
        </authorList>
    </citation>
    <scope>NUCLEOTIDE SEQUENCE [LARGE SCALE GENOMIC DNA]</scope>
    <source>
        <strain evidence="5">GS13</strain>
    </source>
</reference>
<dbReference type="Pfam" id="PF00884">
    <property type="entry name" value="Sulfatase"/>
    <property type="match status" value="1"/>
</dbReference>
<dbReference type="GO" id="GO:0016787">
    <property type="term" value="F:hydrolase activity"/>
    <property type="evidence" value="ECO:0007669"/>
    <property type="project" value="UniProtKB-KW"/>
</dbReference>
<sequence>MKIPNYSVAAFAIMMLFLIVGKVNAQNEKSKNKLPNIVFIYADDLGYGDLGVYGATEIKTPNMDKLANSGIRFTNGYATSATCTPSRYGLLTGVYPWREKDAKILPGTAPLLIKTNQMTIPKMLKEKGYQTGIVGKWHLGLGEGNLDWNKEISPSPNQVGFDYSHIMAATQDRVPTVYIENGFVVGLDPKDPIEVNYDKNFEGIPTAITNPELVKMKWHHGHNNSVVNGIPRIGFMKGGKSAIWSDVDMSDHFLTKAQDYVIKHKNEPFFLYYAIQQPHVPRTPNPRFEGKSGMGPRGDVILEADWTIGEFIKTLEKEGLLENTLIVLSSDNGPVLNDGYYDDAVTKLGKHKPAGPLRGGKYSLFDAGTRVPFVVSWPGKIKPAVSDALVCQIDLLSSLASLVGSNVTTPDSENLMPVFTGKTSIGRKELVLEASSKTAFRQGDWAMIPPYKGVPVYGDVNIEVGNNKEYQLYNLKEDIGQKQNLAKSNPEKLKEMMACFEKIRGKSSTNIQELKLE</sequence>
<dbReference type="PANTHER" id="PTHR43751">
    <property type="entry name" value="SULFATASE"/>
    <property type="match status" value="1"/>
</dbReference>
<organism evidence="4 5">
    <name type="scientific">Flavobacterium nackdongense</name>
    <dbReference type="NCBI Taxonomy" id="2547394"/>
    <lineage>
        <taxon>Bacteria</taxon>
        <taxon>Pseudomonadati</taxon>
        <taxon>Bacteroidota</taxon>
        <taxon>Flavobacteriia</taxon>
        <taxon>Flavobacteriales</taxon>
        <taxon>Flavobacteriaceae</taxon>
        <taxon>Flavobacterium</taxon>
    </lineage>
</organism>
<dbReference type="InterPro" id="IPR024607">
    <property type="entry name" value="Sulfatase_CS"/>
</dbReference>
<dbReference type="InterPro" id="IPR052701">
    <property type="entry name" value="GAG_Ulvan_Degrading_Sulfatases"/>
</dbReference>
<name>A0A4P6YAY3_9FLAO</name>
<protein>
    <submittedName>
        <fullName evidence="4">Arylsulfatase</fullName>
    </submittedName>
</protein>
<comment type="similarity">
    <text evidence="1">Belongs to the sulfatase family.</text>
</comment>
<dbReference type="PROSITE" id="PS00523">
    <property type="entry name" value="SULFATASE_1"/>
    <property type="match status" value="1"/>
</dbReference>
<feature type="domain" description="Sulfatase N-terminal" evidence="3">
    <location>
        <begin position="35"/>
        <end position="404"/>
    </location>
</feature>
<dbReference type="PROSITE" id="PS00149">
    <property type="entry name" value="SULFATASE_2"/>
    <property type="match status" value="1"/>
</dbReference>
<dbReference type="AlphaFoldDB" id="A0A4P6YAY3"/>
<proteinExistence type="inferred from homology"/>
<gene>
    <name evidence="4" type="ORF">E1750_16430</name>
</gene>
<evidence type="ECO:0000313" key="4">
    <source>
        <dbReference type="EMBL" id="QBN20311.1"/>
    </source>
</evidence>
<dbReference type="PANTHER" id="PTHR43751:SF7">
    <property type="entry name" value="ARYLSULPHATASE A"/>
    <property type="match status" value="1"/>
</dbReference>
<accession>A0A4P6YAY3</accession>
<dbReference type="KEGG" id="fnk:E1750_16430"/>
<keyword evidence="5" id="KW-1185">Reference proteome</keyword>
<evidence type="ECO:0000313" key="5">
    <source>
        <dbReference type="Proteomes" id="UP000291124"/>
    </source>
</evidence>
<dbReference type="Proteomes" id="UP000291124">
    <property type="component" value="Chromosome"/>
</dbReference>
<keyword evidence="2" id="KW-0378">Hydrolase</keyword>
<dbReference type="CDD" id="cd16143">
    <property type="entry name" value="ARS_like"/>
    <property type="match status" value="1"/>
</dbReference>
<dbReference type="InterPro" id="IPR000917">
    <property type="entry name" value="Sulfatase_N"/>
</dbReference>
<dbReference type="SUPFAM" id="SSF53649">
    <property type="entry name" value="Alkaline phosphatase-like"/>
    <property type="match status" value="1"/>
</dbReference>
<dbReference type="InterPro" id="IPR017850">
    <property type="entry name" value="Alkaline_phosphatase_core_sf"/>
</dbReference>
<dbReference type="OrthoDB" id="9766107at2"/>
<evidence type="ECO:0000256" key="1">
    <source>
        <dbReference type="ARBA" id="ARBA00008779"/>
    </source>
</evidence>
<evidence type="ECO:0000259" key="3">
    <source>
        <dbReference type="Pfam" id="PF00884"/>
    </source>
</evidence>
<dbReference type="EMBL" id="CP037933">
    <property type="protein sequence ID" value="QBN20311.1"/>
    <property type="molecule type" value="Genomic_DNA"/>
</dbReference>